<dbReference type="InterPro" id="IPR036388">
    <property type="entry name" value="WH-like_DNA-bd_sf"/>
</dbReference>
<protein>
    <submittedName>
        <fullName evidence="5">YXYXY domain-containing protein</fullName>
    </submittedName>
</protein>
<dbReference type="InterPro" id="IPR011047">
    <property type="entry name" value="Quinoprotein_ADH-like_sf"/>
</dbReference>
<sequence>MKPVWLFFLWVIACLPVAGQNTIGLPQMINYSKNDYHAGTQTWDIKQDSRGMMYFANNEGMLTYDGSHWKVYALPNKTIVRALAIDSTDRIYAGGQGEIGYFTPGANGNLVYTSLRNLVPAAYNKFADIWKVEIYKESIFFQASDRIFEYRNNTIRVYPNEWMYLKRVGDKLYAQDKRNGLMAFKQQEWLPVNTGPKMNNLLISGMVDIGNDSLLISTQRDGLYFLYRDVIVKHQPFIAGSNINTAARINTTGLVAGTSADGCIIFDLNGQIIQKISRVEGLQNNDVISIFLDKNQNLWTGLNNGISFIAYNAAIKYIAPNKNNEVSGHSARIFNNELYIGTTDGAWYVPLATTSGDLSFSKGDFTHVKNSKSEVWRLDEVNNQILMAQHGGAALLRDHSSVTLSDNTGAWLFKPVSSVFPAHNILVGTYTGIRMLAFNQNKFTDAEQLEGISESLRFLEIDNNNTIWASHPYRGVYKLQLSTDGKAISSRLLTDSAGLPSALGNYVFKIKNRVVFATSKGIYEFDAATGRFIPSAFLTPIFGNMEIRYLSEDAEGNIWFCSGKTIGVVNFHQPSGNKSFAITWIPELTGKILLGFENIYPFNKENIFISSEKGMIHLNYEKYTTNKQVVKVLLGQVKTIGKSDSILFGGYFHQRNATGYYQDEQEIFSLPKNYNSFHFEYSSPAYGLQNNIEYSYQLEGYDHQWSAWSAKSEKDYTNLPDGKYVFKIKAHDNLGHESDVVNYSFVVRPAWYKTTWAYLLYVALFLGLLYLVNRWQERSLRRQQQRFDEEQQRLKYIYQLELEKNEKEIIKLQNEKLASEIHFKNNALADASMHLVERGDALVKVKDILAAVYKKNGNNPEIKNALGLLNDVEKNNDNWEQFAAHFDAINNNFLKKLKAAFPALTPTDLKVCAYLQLKLSSKEIAQLMAISVRGVEIKRYRLRKKLNLPTALSISDFLNEFAEAKAD</sequence>
<dbReference type="Gene3D" id="2.130.10.10">
    <property type="entry name" value="YVTN repeat-like/Quinoprotein amine dehydrogenase"/>
    <property type="match status" value="2"/>
</dbReference>
<dbReference type="Proteomes" id="UP000320811">
    <property type="component" value="Unassembled WGS sequence"/>
</dbReference>
<dbReference type="SUPFAM" id="SSF46894">
    <property type="entry name" value="C-terminal effector domain of the bipartite response regulators"/>
    <property type="match status" value="1"/>
</dbReference>
<dbReference type="Gene3D" id="1.10.10.10">
    <property type="entry name" value="Winged helix-like DNA-binding domain superfamily/Winged helix DNA-binding domain"/>
    <property type="match status" value="1"/>
</dbReference>
<dbReference type="SUPFAM" id="SSF63829">
    <property type="entry name" value="Calcium-dependent phosphotriesterase"/>
    <property type="match status" value="1"/>
</dbReference>
<organism evidence="5 6">
    <name type="scientific">Chitinophaga polysaccharea</name>
    <dbReference type="NCBI Taxonomy" id="1293035"/>
    <lineage>
        <taxon>Bacteria</taxon>
        <taxon>Pseudomonadati</taxon>
        <taxon>Bacteroidota</taxon>
        <taxon>Chitinophagia</taxon>
        <taxon>Chitinophagales</taxon>
        <taxon>Chitinophagaceae</taxon>
        <taxon>Chitinophaga</taxon>
    </lineage>
</organism>
<dbReference type="PANTHER" id="PTHR43547:SF2">
    <property type="entry name" value="HYBRID SIGNAL TRANSDUCTION HISTIDINE KINASE C"/>
    <property type="match status" value="1"/>
</dbReference>
<evidence type="ECO:0000256" key="1">
    <source>
        <dbReference type="ARBA" id="ARBA00022553"/>
    </source>
</evidence>
<gene>
    <name evidence="5" type="ORF">FHW36_106434</name>
</gene>
<keyword evidence="1" id="KW-0597">Phosphoprotein</keyword>
<feature type="transmembrane region" description="Helical" evidence="2">
    <location>
        <begin position="755"/>
        <end position="772"/>
    </location>
</feature>
<dbReference type="InterPro" id="IPR000792">
    <property type="entry name" value="Tscrpt_reg_LuxR_C"/>
</dbReference>
<evidence type="ECO:0000313" key="5">
    <source>
        <dbReference type="EMBL" id="TWF39203.1"/>
    </source>
</evidence>
<proteinExistence type="predicted"/>
<dbReference type="InterPro" id="IPR011123">
    <property type="entry name" value="Y_Y_Y"/>
</dbReference>
<evidence type="ECO:0000256" key="2">
    <source>
        <dbReference type="SAM" id="Phobius"/>
    </source>
</evidence>
<feature type="signal peptide" evidence="3">
    <location>
        <begin position="1"/>
        <end position="19"/>
    </location>
</feature>
<evidence type="ECO:0000313" key="6">
    <source>
        <dbReference type="Proteomes" id="UP000320811"/>
    </source>
</evidence>
<keyword evidence="2" id="KW-0812">Transmembrane</keyword>
<evidence type="ECO:0000259" key="4">
    <source>
        <dbReference type="SMART" id="SM00421"/>
    </source>
</evidence>
<dbReference type="CDD" id="cd22249">
    <property type="entry name" value="UDM1_RNF168_RNF169-like"/>
    <property type="match status" value="1"/>
</dbReference>
<feature type="chain" id="PRO_5022195176" evidence="3">
    <location>
        <begin position="20"/>
        <end position="967"/>
    </location>
</feature>
<dbReference type="SUPFAM" id="SSF50998">
    <property type="entry name" value="Quinoprotein alcohol dehydrogenase-like"/>
    <property type="match status" value="1"/>
</dbReference>
<dbReference type="EMBL" id="VIWO01000006">
    <property type="protein sequence ID" value="TWF39203.1"/>
    <property type="molecule type" value="Genomic_DNA"/>
</dbReference>
<dbReference type="GO" id="GO:0003677">
    <property type="term" value="F:DNA binding"/>
    <property type="evidence" value="ECO:0007669"/>
    <property type="project" value="InterPro"/>
</dbReference>
<dbReference type="InterPro" id="IPR013783">
    <property type="entry name" value="Ig-like_fold"/>
</dbReference>
<accession>A0A561PM60</accession>
<keyword evidence="2" id="KW-0472">Membrane</keyword>
<dbReference type="OrthoDB" id="9809670at2"/>
<keyword evidence="6" id="KW-1185">Reference proteome</keyword>
<reference evidence="5 6" key="1">
    <citation type="submission" date="2019-06" db="EMBL/GenBank/DDBJ databases">
        <title>Sorghum-associated microbial communities from plants grown in Nebraska, USA.</title>
        <authorList>
            <person name="Schachtman D."/>
        </authorList>
    </citation>
    <scope>NUCLEOTIDE SEQUENCE [LARGE SCALE GENOMIC DNA]</scope>
    <source>
        <strain evidence="5 6">1209</strain>
    </source>
</reference>
<evidence type="ECO:0000256" key="3">
    <source>
        <dbReference type="SAM" id="SignalP"/>
    </source>
</evidence>
<keyword evidence="3" id="KW-0732">Signal</keyword>
<dbReference type="SMART" id="SM00421">
    <property type="entry name" value="HTH_LUXR"/>
    <property type="match status" value="1"/>
</dbReference>
<dbReference type="RefSeq" id="WP_145671651.1">
    <property type="nucleotide sequence ID" value="NZ_VIWO01000006.1"/>
</dbReference>
<dbReference type="AlphaFoldDB" id="A0A561PM60"/>
<dbReference type="GO" id="GO:0000155">
    <property type="term" value="F:phosphorelay sensor kinase activity"/>
    <property type="evidence" value="ECO:0007669"/>
    <property type="project" value="TreeGrafter"/>
</dbReference>
<dbReference type="Pfam" id="PF07495">
    <property type="entry name" value="Y_Y_Y"/>
    <property type="match status" value="1"/>
</dbReference>
<keyword evidence="2" id="KW-1133">Transmembrane helix</keyword>
<comment type="caution">
    <text evidence="5">The sequence shown here is derived from an EMBL/GenBank/DDBJ whole genome shotgun (WGS) entry which is preliminary data.</text>
</comment>
<dbReference type="InterPro" id="IPR015943">
    <property type="entry name" value="WD40/YVTN_repeat-like_dom_sf"/>
</dbReference>
<feature type="domain" description="HTH luxR-type" evidence="4">
    <location>
        <begin position="901"/>
        <end position="958"/>
    </location>
</feature>
<dbReference type="InterPro" id="IPR016032">
    <property type="entry name" value="Sig_transdc_resp-reg_C-effctor"/>
</dbReference>
<name>A0A561PM60_9BACT</name>
<dbReference type="PANTHER" id="PTHR43547">
    <property type="entry name" value="TWO-COMPONENT HISTIDINE KINASE"/>
    <property type="match status" value="1"/>
</dbReference>
<dbReference type="Gene3D" id="2.60.40.10">
    <property type="entry name" value="Immunoglobulins"/>
    <property type="match status" value="1"/>
</dbReference>
<dbReference type="GO" id="GO:0006355">
    <property type="term" value="P:regulation of DNA-templated transcription"/>
    <property type="evidence" value="ECO:0007669"/>
    <property type="project" value="InterPro"/>
</dbReference>